<evidence type="ECO:0000313" key="2">
    <source>
        <dbReference type="Proteomes" id="UP001160148"/>
    </source>
</evidence>
<proteinExistence type="predicted"/>
<dbReference type="EMBL" id="CARXXK010000002">
    <property type="protein sequence ID" value="CAI6357333.1"/>
    <property type="molecule type" value="Genomic_DNA"/>
</dbReference>
<gene>
    <name evidence="1" type="ORF">MEUPH1_LOCUS12969</name>
</gene>
<comment type="caution">
    <text evidence="1">The sequence shown here is derived from an EMBL/GenBank/DDBJ whole genome shotgun (WGS) entry which is preliminary data.</text>
</comment>
<sequence>MRAIGLLVVSTSIGDIKTILKSIFTTTLHKCDGINDDQEPTACENAKRFLKQRIATHIVEIDYENEANEELHYEEETDDVSSPVASTKYMPGHETIIRRM</sequence>
<protein>
    <submittedName>
        <fullName evidence="1">Uncharacterized protein</fullName>
    </submittedName>
</protein>
<dbReference type="AlphaFoldDB" id="A0AAV0WNF5"/>
<evidence type="ECO:0000313" key="1">
    <source>
        <dbReference type="EMBL" id="CAI6357333.1"/>
    </source>
</evidence>
<reference evidence="1 2" key="1">
    <citation type="submission" date="2023-01" db="EMBL/GenBank/DDBJ databases">
        <authorList>
            <person name="Whitehead M."/>
        </authorList>
    </citation>
    <scope>NUCLEOTIDE SEQUENCE [LARGE SCALE GENOMIC DNA]</scope>
</reference>
<keyword evidence="2" id="KW-1185">Reference proteome</keyword>
<organism evidence="1 2">
    <name type="scientific">Macrosiphum euphorbiae</name>
    <name type="common">potato aphid</name>
    <dbReference type="NCBI Taxonomy" id="13131"/>
    <lineage>
        <taxon>Eukaryota</taxon>
        <taxon>Metazoa</taxon>
        <taxon>Ecdysozoa</taxon>
        <taxon>Arthropoda</taxon>
        <taxon>Hexapoda</taxon>
        <taxon>Insecta</taxon>
        <taxon>Pterygota</taxon>
        <taxon>Neoptera</taxon>
        <taxon>Paraneoptera</taxon>
        <taxon>Hemiptera</taxon>
        <taxon>Sternorrhyncha</taxon>
        <taxon>Aphidomorpha</taxon>
        <taxon>Aphidoidea</taxon>
        <taxon>Aphididae</taxon>
        <taxon>Macrosiphini</taxon>
        <taxon>Macrosiphum</taxon>
    </lineage>
</organism>
<dbReference type="Proteomes" id="UP001160148">
    <property type="component" value="Unassembled WGS sequence"/>
</dbReference>
<name>A0AAV0WNF5_9HEMI</name>
<accession>A0AAV0WNF5</accession>